<evidence type="ECO:0000256" key="2">
    <source>
        <dbReference type="ARBA" id="ARBA00007343"/>
    </source>
</evidence>
<dbReference type="PRINTS" id="PR00249">
    <property type="entry name" value="GPCRSECRETIN"/>
</dbReference>
<evidence type="ECO:0000259" key="13">
    <source>
        <dbReference type="PROSITE" id="PS50221"/>
    </source>
</evidence>
<feature type="transmembrane region" description="Helical" evidence="12">
    <location>
        <begin position="770"/>
        <end position="790"/>
    </location>
</feature>
<evidence type="ECO:0000256" key="8">
    <source>
        <dbReference type="ARBA" id="ARBA00023157"/>
    </source>
</evidence>
<feature type="domain" description="G-protein coupled receptors family 2 profile 2" evidence="15">
    <location>
        <begin position="655"/>
        <end position="909"/>
    </location>
</feature>
<dbReference type="GO" id="GO:0007166">
    <property type="term" value="P:cell surface receptor signaling pathway"/>
    <property type="evidence" value="ECO:0007669"/>
    <property type="project" value="InterPro"/>
</dbReference>
<keyword evidence="11" id="KW-0807">Transducer</keyword>
<keyword evidence="6" id="KW-0297">G-protein coupled receptor</keyword>
<evidence type="ECO:0000256" key="9">
    <source>
        <dbReference type="ARBA" id="ARBA00023170"/>
    </source>
</evidence>
<dbReference type="InterPro" id="IPR036179">
    <property type="entry name" value="Ig-like_dom_sf"/>
</dbReference>
<dbReference type="PROSITE" id="PS50227">
    <property type="entry name" value="G_PROTEIN_RECEP_F2_3"/>
    <property type="match status" value="1"/>
</dbReference>
<feature type="transmembrane region" description="Helical" evidence="12">
    <location>
        <begin position="853"/>
        <end position="876"/>
    </location>
</feature>
<evidence type="ECO:0000256" key="7">
    <source>
        <dbReference type="ARBA" id="ARBA00023136"/>
    </source>
</evidence>
<sequence length="944" mass="99626">TVSVAAYVRLTLLVSGATSSAQLQLLFGAVPMPKPLASLTGNVTAMAITTDAPDSTLAPQATPAGGTLTVSVTNETPAGGTLTVLAPNETPTGGTLTVSVPNETPAGGAPLVSILPPVQTSAGVGLTLSFPLGPGAVDVQWLLVSPGGGLGMELHNGTQVTLVVNGSEAILRVTSVSSDWAGLYVCQYIIMSTLHQLQQRVVVAPSPADLAQTPAQVSMNCSSAAGLALQCCIRNTGQAYSVAWSPGPAQPEALMGDTDPLCHTLVLATCPSQDTTYQCTFTGEGPGSAQSLVTVSVLQAGDLFCPQDHSRGTWGTTKAGRVAETWCPEGSTGILRRTCTPEGTWGAVTSQCTSQELLAGLRRARLLLAGLGSPRRELAELIEWLRWETEPSRGLMNSSLDLLALATVADTIAHIAVDTGTRLNHSSVASFLVAASQLLDVSTMPLWSEAQAWVPSLPSRFLQAIEGITGHLQRTPGNFSLALPNLELQGATLEPTALSDYDKAFTTRPPLRVHIAKAMLEALVPPGANVTVTSMVLKTLGAVLPGHYAPDLGNGSFTLASLVLANAIVANNGSVSQAQINMTFGHWEGLGDGGGQTPQCVFWDHGLFEGAGGWSSEGCRATDAGPGASTRCLCQHLTSFSILMSTRHVADGFWLSFLSQLGVCASIAALLLCLSIYRLAWPTVVRSKVSYFRYMTLVQICLSLLLGNLWFVGGARLAAEGWGELCMAAAFFMHFFYLATFFWMLVQALMIFHQLVFVFHQLARASITPFMVTVGYLCPLAIAVATVAVYHPRQQYLHPAACWLSGYSGAVYAFSGPVLLVVLANLLILFVVVMKLMRPSVSEGPPADDRKALLGILKALLVLTPVFGLTWGLGAATMAGDSSRGSHYTFSILNSLQGVFILVFGCLLDKKVREALLRRLHKPPSVRAGLSQSKSDGLDPKPRH</sequence>
<evidence type="ECO:0000256" key="11">
    <source>
        <dbReference type="ARBA" id="ARBA00023224"/>
    </source>
</evidence>
<feature type="domain" description="G-protein coupled receptors family 2 profile 1" evidence="14">
    <location>
        <begin position="261"/>
        <end position="345"/>
    </location>
</feature>
<proteinExistence type="inferred from homology"/>
<accession>A0A1U7SIG7</accession>
<dbReference type="OrthoDB" id="10040049at2759"/>
<organism evidence="17 18">
    <name type="scientific">Alligator sinensis</name>
    <name type="common">Chinese alligator</name>
    <dbReference type="NCBI Taxonomy" id="38654"/>
    <lineage>
        <taxon>Eukaryota</taxon>
        <taxon>Metazoa</taxon>
        <taxon>Chordata</taxon>
        <taxon>Craniata</taxon>
        <taxon>Vertebrata</taxon>
        <taxon>Euteleostomi</taxon>
        <taxon>Archelosauria</taxon>
        <taxon>Archosauria</taxon>
        <taxon>Crocodylia</taxon>
        <taxon>Alligatoridae</taxon>
        <taxon>Alligatorinae</taxon>
        <taxon>Alligator</taxon>
    </lineage>
</organism>
<evidence type="ECO:0000313" key="17">
    <source>
        <dbReference type="Proteomes" id="UP000189705"/>
    </source>
</evidence>
<evidence type="ECO:0000259" key="14">
    <source>
        <dbReference type="PROSITE" id="PS50227"/>
    </source>
</evidence>
<evidence type="ECO:0000256" key="3">
    <source>
        <dbReference type="ARBA" id="ARBA00022692"/>
    </source>
</evidence>
<dbReference type="InterPro" id="IPR046338">
    <property type="entry name" value="GAIN_dom_sf"/>
</dbReference>
<dbReference type="InterPro" id="IPR051587">
    <property type="entry name" value="Adhesion_GPCR"/>
</dbReference>
<dbReference type="Pfam" id="PF00002">
    <property type="entry name" value="7tm_2"/>
    <property type="match status" value="1"/>
</dbReference>
<dbReference type="PROSITE" id="PS50835">
    <property type="entry name" value="IG_LIKE"/>
    <property type="match status" value="1"/>
</dbReference>
<dbReference type="KEGG" id="asn:102370818"/>
<dbReference type="Pfam" id="PF24528">
    <property type="entry name" value="Ig_ADGRF3"/>
    <property type="match status" value="1"/>
</dbReference>
<evidence type="ECO:0000256" key="5">
    <source>
        <dbReference type="ARBA" id="ARBA00022989"/>
    </source>
</evidence>
<dbReference type="InterPro" id="IPR017981">
    <property type="entry name" value="GPCR_2-like_7TM"/>
</dbReference>
<name>A0A1U7SIG7_ALLSI</name>
<keyword evidence="4" id="KW-0732">Signal</keyword>
<keyword evidence="5 12" id="KW-1133">Transmembrane helix</keyword>
<dbReference type="FunFam" id="1.20.1070.10:FF:000058">
    <property type="entry name" value="Adhesion G protein-coupled receptor F5"/>
    <property type="match status" value="1"/>
</dbReference>
<feature type="transmembrane region" description="Helical" evidence="12">
    <location>
        <begin position="653"/>
        <end position="679"/>
    </location>
</feature>
<dbReference type="Gene3D" id="1.20.1070.10">
    <property type="entry name" value="Rhodopsin 7-helix transmembrane proteins"/>
    <property type="match status" value="1"/>
</dbReference>
<feature type="domain" description="GAIN-B" evidence="13">
    <location>
        <begin position="477"/>
        <end position="650"/>
    </location>
</feature>
<dbReference type="SMART" id="SM00303">
    <property type="entry name" value="GPS"/>
    <property type="match status" value="1"/>
</dbReference>
<keyword evidence="3 12" id="KW-0812">Transmembrane</keyword>
<dbReference type="GO" id="GO:0004930">
    <property type="term" value="F:G protein-coupled receptor activity"/>
    <property type="evidence" value="ECO:0007669"/>
    <property type="project" value="UniProtKB-KW"/>
</dbReference>
<evidence type="ECO:0000256" key="6">
    <source>
        <dbReference type="ARBA" id="ARBA00023040"/>
    </source>
</evidence>
<evidence type="ECO:0000313" key="18">
    <source>
        <dbReference type="RefSeq" id="XP_006032439.1"/>
    </source>
</evidence>
<dbReference type="CTD" id="165082"/>
<dbReference type="Proteomes" id="UP000189705">
    <property type="component" value="Unplaced"/>
</dbReference>
<dbReference type="Gene3D" id="2.60.220.50">
    <property type="match status" value="1"/>
</dbReference>
<evidence type="ECO:0000256" key="1">
    <source>
        <dbReference type="ARBA" id="ARBA00004141"/>
    </source>
</evidence>
<dbReference type="SUPFAM" id="SSF111418">
    <property type="entry name" value="Hormone receptor domain"/>
    <property type="match status" value="1"/>
</dbReference>
<dbReference type="CDD" id="cd15253">
    <property type="entry name" value="7tmB2_GPR113"/>
    <property type="match status" value="1"/>
</dbReference>
<feature type="transmembrane region" description="Helical" evidence="12">
    <location>
        <begin position="888"/>
        <end position="908"/>
    </location>
</feature>
<dbReference type="Gene3D" id="4.10.1240.10">
    <property type="entry name" value="GPCR, family 2, extracellular hormone receptor domain"/>
    <property type="match status" value="1"/>
</dbReference>
<dbReference type="InterPro" id="IPR000203">
    <property type="entry name" value="GPS"/>
</dbReference>
<feature type="transmembrane region" description="Helical" evidence="12">
    <location>
        <begin position="731"/>
        <end position="758"/>
    </location>
</feature>
<dbReference type="PROSITE" id="PS50221">
    <property type="entry name" value="GAIN_B"/>
    <property type="match status" value="1"/>
</dbReference>
<evidence type="ECO:0000256" key="12">
    <source>
        <dbReference type="SAM" id="Phobius"/>
    </source>
</evidence>
<dbReference type="GO" id="GO:0007189">
    <property type="term" value="P:adenylate cyclase-activating G protein-coupled receptor signaling pathway"/>
    <property type="evidence" value="ECO:0007669"/>
    <property type="project" value="TreeGrafter"/>
</dbReference>
<dbReference type="Pfam" id="PF01825">
    <property type="entry name" value="GPS"/>
    <property type="match status" value="1"/>
</dbReference>
<evidence type="ECO:0000259" key="16">
    <source>
        <dbReference type="PROSITE" id="PS50835"/>
    </source>
</evidence>
<dbReference type="InterPro" id="IPR036445">
    <property type="entry name" value="GPCR_2_extracell_dom_sf"/>
</dbReference>
<dbReference type="PANTHER" id="PTHR45813">
    <property type="entry name" value="IG-LIKE DOMAIN-CONTAINING PROTEIN"/>
    <property type="match status" value="1"/>
</dbReference>
<protein>
    <submittedName>
        <fullName evidence="18">Adhesion G-protein coupled receptor F3</fullName>
    </submittedName>
</protein>
<dbReference type="InterPro" id="IPR017983">
    <property type="entry name" value="GPCR_2_secretin-like_CS"/>
</dbReference>
<keyword evidence="10" id="KW-0325">Glycoprotein</keyword>
<dbReference type="SUPFAM" id="SSF81321">
    <property type="entry name" value="Family A G protein-coupled receptor-like"/>
    <property type="match status" value="1"/>
</dbReference>
<feature type="transmembrane region" description="Helical" evidence="12">
    <location>
        <begin position="810"/>
        <end position="833"/>
    </location>
</feature>
<dbReference type="InterPro" id="IPR057244">
    <property type="entry name" value="GAIN_B"/>
</dbReference>
<keyword evidence="17" id="KW-1185">Reference proteome</keyword>
<evidence type="ECO:0000256" key="10">
    <source>
        <dbReference type="ARBA" id="ARBA00023180"/>
    </source>
</evidence>
<dbReference type="PROSITE" id="PS00650">
    <property type="entry name" value="G_PROTEIN_RECEP_F2_2"/>
    <property type="match status" value="1"/>
</dbReference>
<dbReference type="GO" id="GO:0016020">
    <property type="term" value="C:membrane"/>
    <property type="evidence" value="ECO:0007669"/>
    <property type="project" value="UniProtKB-SubCell"/>
</dbReference>
<evidence type="ECO:0000256" key="4">
    <source>
        <dbReference type="ARBA" id="ARBA00022729"/>
    </source>
</evidence>
<dbReference type="AlphaFoldDB" id="A0A1U7SIG7"/>
<dbReference type="InterPro" id="IPR001879">
    <property type="entry name" value="GPCR_2_extracellular_dom"/>
</dbReference>
<feature type="domain" description="Ig-like" evidence="16">
    <location>
        <begin position="205"/>
        <end position="296"/>
    </location>
</feature>
<feature type="non-terminal residue" evidence="18">
    <location>
        <position position="1"/>
    </location>
</feature>
<comment type="subcellular location">
    <subcellularLocation>
        <location evidence="1">Membrane</location>
        <topology evidence="1">Multi-pass membrane protein</topology>
    </subcellularLocation>
</comment>
<reference evidence="18" key="1">
    <citation type="submission" date="2025-08" db="UniProtKB">
        <authorList>
            <consortium name="RefSeq"/>
        </authorList>
    </citation>
    <scope>IDENTIFICATION</scope>
</reference>
<comment type="similarity">
    <text evidence="2">Belongs to the G-protein coupled receptor 2 family. Adhesion G-protein coupled receptor (ADGR) subfamily.</text>
</comment>
<dbReference type="PROSITE" id="PS50261">
    <property type="entry name" value="G_PROTEIN_RECEP_F2_4"/>
    <property type="match status" value="1"/>
</dbReference>
<dbReference type="SUPFAM" id="SSF48726">
    <property type="entry name" value="Immunoglobulin"/>
    <property type="match status" value="1"/>
</dbReference>
<dbReference type="InParanoid" id="A0A1U7SIG7"/>
<dbReference type="PANTHER" id="PTHR45813:SF2">
    <property type="entry name" value="ADHESION G-PROTEIN COUPLED RECEPTOR F3"/>
    <property type="match status" value="1"/>
</dbReference>
<gene>
    <name evidence="18" type="primary">ADGRF3</name>
</gene>
<evidence type="ECO:0000259" key="15">
    <source>
        <dbReference type="PROSITE" id="PS50261"/>
    </source>
</evidence>
<keyword evidence="7 12" id="KW-0472">Membrane</keyword>
<dbReference type="InterPro" id="IPR000832">
    <property type="entry name" value="GPCR_2_secretin-like"/>
</dbReference>
<dbReference type="GeneID" id="102370818"/>
<dbReference type="InterPro" id="IPR007110">
    <property type="entry name" value="Ig-like_dom"/>
</dbReference>
<dbReference type="RefSeq" id="XP_006032439.1">
    <property type="nucleotide sequence ID" value="XM_006032377.1"/>
</dbReference>
<keyword evidence="8" id="KW-1015">Disulfide bond</keyword>
<keyword evidence="9 18" id="KW-0675">Receptor</keyword>
<dbReference type="InterPro" id="IPR056274">
    <property type="entry name" value="Ig_ADGRF3"/>
</dbReference>
<dbReference type="eggNOG" id="KOG4193">
    <property type="taxonomic scope" value="Eukaryota"/>
</dbReference>
<feature type="transmembrane region" description="Helical" evidence="12">
    <location>
        <begin position="691"/>
        <end position="711"/>
    </location>
</feature>